<evidence type="ECO:0000256" key="1">
    <source>
        <dbReference type="ARBA" id="ARBA00008324"/>
    </source>
</evidence>
<gene>
    <name evidence="5" type="ORF">C7435_1453</name>
</gene>
<dbReference type="InterPro" id="IPR039298">
    <property type="entry name" value="ACOT13"/>
</dbReference>
<dbReference type="SUPFAM" id="SSF54637">
    <property type="entry name" value="Thioesterase/thiol ester dehydrase-isomerase"/>
    <property type="match status" value="1"/>
</dbReference>
<protein>
    <submittedName>
        <fullName evidence="5">Uncharacterized protein (TIGR00369 family)</fullName>
    </submittedName>
</protein>
<proteinExistence type="inferred from homology"/>
<evidence type="ECO:0000256" key="2">
    <source>
        <dbReference type="ARBA" id="ARBA00022801"/>
    </source>
</evidence>
<reference evidence="5 6" key="1">
    <citation type="submission" date="2018-10" db="EMBL/GenBank/DDBJ databases">
        <title>Genomic Encyclopedia of Type Strains, Phase IV (KMG-IV): sequencing the most valuable type-strain genomes for metagenomic binning, comparative biology and taxonomic classification.</title>
        <authorList>
            <person name="Goeker M."/>
        </authorList>
    </citation>
    <scope>NUCLEOTIDE SEQUENCE [LARGE SCALE GENOMIC DNA]</scope>
    <source>
        <strain evidence="5 6">DSM 4734</strain>
    </source>
</reference>
<dbReference type="OrthoDB" id="9813282at2"/>
<dbReference type="InterPro" id="IPR003736">
    <property type="entry name" value="PAAI_dom"/>
</dbReference>
<dbReference type="NCBIfam" id="TIGR00369">
    <property type="entry name" value="unchar_dom_1"/>
    <property type="match status" value="1"/>
</dbReference>
<dbReference type="Gene3D" id="3.10.129.10">
    <property type="entry name" value="Hotdog Thioesterase"/>
    <property type="match status" value="1"/>
</dbReference>
<dbReference type="InterPro" id="IPR029069">
    <property type="entry name" value="HotDog_dom_sf"/>
</dbReference>
<dbReference type="CDD" id="cd03443">
    <property type="entry name" value="PaaI_thioesterase"/>
    <property type="match status" value="1"/>
</dbReference>
<evidence type="ECO:0000313" key="5">
    <source>
        <dbReference type="EMBL" id="RKR00249.1"/>
    </source>
</evidence>
<name>A0A495DD66_9PROT</name>
<organism evidence="5 6">
    <name type="scientific">Maricaulis maris</name>
    <dbReference type="NCBI Taxonomy" id="74318"/>
    <lineage>
        <taxon>Bacteria</taxon>
        <taxon>Pseudomonadati</taxon>
        <taxon>Pseudomonadota</taxon>
        <taxon>Alphaproteobacteria</taxon>
        <taxon>Maricaulales</taxon>
        <taxon>Maricaulaceae</taxon>
        <taxon>Maricaulis</taxon>
    </lineage>
</organism>
<feature type="region of interest" description="Disordered" evidence="3">
    <location>
        <begin position="1"/>
        <end position="20"/>
    </location>
</feature>
<evidence type="ECO:0000313" key="6">
    <source>
        <dbReference type="Proteomes" id="UP000273675"/>
    </source>
</evidence>
<dbReference type="Pfam" id="PF03061">
    <property type="entry name" value="4HBT"/>
    <property type="match status" value="1"/>
</dbReference>
<evidence type="ECO:0000256" key="3">
    <source>
        <dbReference type="SAM" id="MobiDB-lite"/>
    </source>
</evidence>
<accession>A0A495DD66</accession>
<dbReference type="AlphaFoldDB" id="A0A495DD66"/>
<dbReference type="RefSeq" id="WP_121210588.1">
    <property type="nucleotide sequence ID" value="NZ_RBIM01000003.1"/>
</dbReference>
<feature type="domain" description="Thioesterase" evidence="4">
    <location>
        <begin position="72"/>
        <end position="145"/>
    </location>
</feature>
<comment type="similarity">
    <text evidence="1">Belongs to the thioesterase PaaI family.</text>
</comment>
<dbReference type="Proteomes" id="UP000273675">
    <property type="component" value="Unassembled WGS sequence"/>
</dbReference>
<evidence type="ECO:0000259" key="4">
    <source>
        <dbReference type="Pfam" id="PF03061"/>
    </source>
</evidence>
<dbReference type="PANTHER" id="PTHR21660">
    <property type="entry name" value="THIOESTERASE SUPERFAMILY MEMBER-RELATED"/>
    <property type="match status" value="1"/>
</dbReference>
<dbReference type="GO" id="GO:0047617">
    <property type="term" value="F:fatty acyl-CoA hydrolase activity"/>
    <property type="evidence" value="ECO:0007669"/>
    <property type="project" value="InterPro"/>
</dbReference>
<dbReference type="InterPro" id="IPR006683">
    <property type="entry name" value="Thioestr_dom"/>
</dbReference>
<dbReference type="EMBL" id="RBIM01000003">
    <property type="protein sequence ID" value="RKR00249.1"/>
    <property type="molecule type" value="Genomic_DNA"/>
</dbReference>
<keyword evidence="2" id="KW-0378">Hydrolase</keyword>
<comment type="caution">
    <text evidence="5">The sequence shown here is derived from an EMBL/GenBank/DDBJ whole genome shotgun (WGS) entry which is preliminary data.</text>
</comment>
<sequence length="165" mass="18104">MSERPFLLAPDLVEGPPPQPLDADEIRQRLTSRDVRTNVSTLLGFELVDLSIEERWIEARFNPTPQLANLRGSVQGGIITAMLDEVMSLSVLIAERFTCGVPTLEIKTSYYNPLPVEPCRARGEAMRIGGRVAFMEGTVWTPAGEIAAKASATCQVRRVKPAAKP</sequence>
<dbReference type="PANTHER" id="PTHR21660:SF1">
    <property type="entry name" value="ACYL-COENZYME A THIOESTERASE 13"/>
    <property type="match status" value="1"/>
</dbReference>